<feature type="region of interest" description="Disordered" evidence="1">
    <location>
        <begin position="1"/>
        <end position="52"/>
    </location>
</feature>
<feature type="compositionally biased region" description="Basic residues" evidence="1">
    <location>
        <begin position="256"/>
        <end position="270"/>
    </location>
</feature>
<organism evidence="2 3">
    <name type="scientific">Paramuricea clavata</name>
    <name type="common">Red gorgonian</name>
    <name type="synonym">Violescent sea-whip</name>
    <dbReference type="NCBI Taxonomy" id="317549"/>
    <lineage>
        <taxon>Eukaryota</taxon>
        <taxon>Metazoa</taxon>
        <taxon>Cnidaria</taxon>
        <taxon>Anthozoa</taxon>
        <taxon>Octocorallia</taxon>
        <taxon>Malacalcyonacea</taxon>
        <taxon>Plexauridae</taxon>
        <taxon>Paramuricea</taxon>
    </lineage>
</organism>
<feature type="compositionally biased region" description="Basic and acidic residues" evidence="1">
    <location>
        <begin position="86"/>
        <end position="101"/>
    </location>
</feature>
<evidence type="ECO:0000313" key="3">
    <source>
        <dbReference type="Proteomes" id="UP001152795"/>
    </source>
</evidence>
<dbReference type="Proteomes" id="UP001152795">
    <property type="component" value="Unassembled WGS sequence"/>
</dbReference>
<protein>
    <submittedName>
        <fullName evidence="2">Uncharacterized protein</fullName>
    </submittedName>
</protein>
<proteinExistence type="predicted"/>
<feature type="region of interest" description="Disordered" evidence="1">
    <location>
        <begin position="412"/>
        <end position="525"/>
    </location>
</feature>
<feature type="region of interest" description="Disordered" evidence="1">
    <location>
        <begin position="215"/>
        <end position="271"/>
    </location>
</feature>
<dbReference type="OrthoDB" id="5990622at2759"/>
<accession>A0A6S7K8Q1</accession>
<feature type="compositionally biased region" description="Basic residues" evidence="1">
    <location>
        <begin position="28"/>
        <end position="39"/>
    </location>
</feature>
<feature type="compositionally biased region" description="Basic residues" evidence="1">
    <location>
        <begin position="225"/>
        <end position="234"/>
    </location>
</feature>
<evidence type="ECO:0000256" key="1">
    <source>
        <dbReference type="SAM" id="MobiDB-lite"/>
    </source>
</evidence>
<feature type="compositionally biased region" description="Basic and acidic residues" evidence="1">
    <location>
        <begin position="489"/>
        <end position="498"/>
    </location>
</feature>
<sequence length="525" mass="60402">ANEERYTRAPTLPMKDYPDVIIQTPERRKQRTKKAKTPKVSKTEVENPATVPAAPAAEFENITRMSFDSPSNIAIDDIPLRLRPAVRQETEPQKPAGKDMVEDSGVPRSWIESKNRVDLKSKKGDSKEEEKMATDASSGNTRTHAAELDDADSDDTIQIKVNIEKWRNKMRQREKRKERGEVRKRKEQDKLIAVEEKKLSRREWLMAQPEIQAILDGEDLSRPTSLRKKKHRRERWRESRKHPDSDSDDEVTAVPVRRHHRRRWPQRSARRVYPSEHDGVRLIAVRPKKPRVYAFEDSGPEREFEPRYIVPEDSSTPLQGTSEPVIPEAVQFREEYNYSPDSVYDEEFYDPYVPEYGEPRYYQPPTTGYVITHAPVTLEQQLPLRLQETSFTGTPHRPQRPIGPRKATRGMYFEQQPPRPSNLYSRARKSPGGAKSDTITDKTGQTSSRNAPPGENTTPRTTTDNVHTPSPEKSVNASSHSDISPGRSWESKTEEDFKNYSMNESEARKLVSRVLDRAKGEADRS</sequence>
<keyword evidence="3" id="KW-1185">Reference proteome</keyword>
<dbReference type="EMBL" id="CACRXK020009362">
    <property type="protein sequence ID" value="CAB4017018.1"/>
    <property type="molecule type" value="Genomic_DNA"/>
</dbReference>
<feature type="compositionally biased region" description="Basic and acidic residues" evidence="1">
    <location>
        <begin position="505"/>
        <end position="525"/>
    </location>
</feature>
<feature type="compositionally biased region" description="Basic and acidic residues" evidence="1">
    <location>
        <begin position="235"/>
        <end position="245"/>
    </location>
</feature>
<feature type="compositionally biased region" description="Basic and acidic residues" evidence="1">
    <location>
        <begin position="175"/>
        <end position="190"/>
    </location>
</feature>
<feature type="non-terminal residue" evidence="2">
    <location>
        <position position="1"/>
    </location>
</feature>
<comment type="caution">
    <text evidence="2">The sequence shown here is derived from an EMBL/GenBank/DDBJ whole genome shotgun (WGS) entry which is preliminary data.</text>
</comment>
<feature type="region of interest" description="Disordered" evidence="1">
    <location>
        <begin position="84"/>
        <end position="153"/>
    </location>
</feature>
<feature type="region of interest" description="Disordered" evidence="1">
    <location>
        <begin position="168"/>
        <end position="190"/>
    </location>
</feature>
<evidence type="ECO:0000313" key="2">
    <source>
        <dbReference type="EMBL" id="CAB4017018.1"/>
    </source>
</evidence>
<feature type="compositionally biased region" description="Basic and acidic residues" evidence="1">
    <location>
        <begin position="111"/>
        <end position="133"/>
    </location>
</feature>
<name>A0A6S7K8Q1_PARCT</name>
<feature type="compositionally biased region" description="Polar residues" evidence="1">
    <location>
        <begin position="441"/>
        <end position="482"/>
    </location>
</feature>
<gene>
    <name evidence="2" type="ORF">PACLA_8A050987</name>
</gene>
<dbReference type="AlphaFoldDB" id="A0A6S7K8Q1"/>
<reference evidence="2" key="1">
    <citation type="submission" date="2020-04" db="EMBL/GenBank/DDBJ databases">
        <authorList>
            <person name="Alioto T."/>
            <person name="Alioto T."/>
            <person name="Gomez Garrido J."/>
        </authorList>
    </citation>
    <scope>NUCLEOTIDE SEQUENCE</scope>
    <source>
        <strain evidence="2">A484AB</strain>
    </source>
</reference>